<dbReference type="PROSITE" id="PS51329">
    <property type="entry name" value="C_CAP_COFACTOR_C"/>
    <property type="match status" value="1"/>
</dbReference>
<keyword evidence="20" id="KW-1185">Reference proteome</keyword>
<keyword evidence="17" id="KW-0812">Transmembrane</keyword>
<evidence type="ECO:0000256" key="9">
    <source>
        <dbReference type="ARBA" id="ARBA00022990"/>
    </source>
</evidence>
<dbReference type="InterPro" id="IPR036646">
    <property type="entry name" value="PGAM_B_sf"/>
</dbReference>
<dbReference type="Pfam" id="PF06415">
    <property type="entry name" value="iPGM_N"/>
    <property type="match status" value="1"/>
</dbReference>
<dbReference type="Gene3D" id="3.40.1450.10">
    <property type="entry name" value="BPG-independent phosphoglycerate mutase, domain B"/>
    <property type="match status" value="1"/>
</dbReference>
<reference evidence="19" key="1">
    <citation type="submission" date="2023-01" db="EMBL/GenBank/DDBJ databases">
        <title>The growth and conidiation of Purpureocillium lavendulum are regulated by nitrogen source and histone H3K14 acetylation.</title>
        <authorList>
            <person name="Tang P."/>
            <person name="Han J."/>
            <person name="Zhang C."/>
            <person name="Tang P."/>
            <person name="Qi F."/>
            <person name="Zhang K."/>
            <person name="Liang L."/>
        </authorList>
    </citation>
    <scope>NUCLEOTIDE SEQUENCE</scope>
    <source>
        <strain evidence="19">YMF1.00683</strain>
    </source>
</reference>
<dbReference type="Pfam" id="PF05024">
    <property type="entry name" value="Gpi1"/>
    <property type="match status" value="1"/>
</dbReference>
<dbReference type="InterPro" id="IPR011258">
    <property type="entry name" value="BPG-indep_PGM_N"/>
</dbReference>
<evidence type="ECO:0000256" key="13">
    <source>
        <dbReference type="ARBA" id="ARBA00026055"/>
    </source>
</evidence>
<feature type="transmembrane region" description="Helical" evidence="17">
    <location>
        <begin position="377"/>
        <end position="397"/>
    </location>
</feature>
<dbReference type="Proteomes" id="UP001163105">
    <property type="component" value="Unassembled WGS sequence"/>
</dbReference>
<dbReference type="InterPro" id="IPR006599">
    <property type="entry name" value="CARP_motif"/>
</dbReference>
<dbReference type="SUPFAM" id="SSF53649">
    <property type="entry name" value="Alkaline phosphatase-like"/>
    <property type="match status" value="1"/>
</dbReference>
<dbReference type="EMBL" id="JAQHRD010000005">
    <property type="protein sequence ID" value="KAJ6441028.1"/>
    <property type="molecule type" value="Genomic_DNA"/>
</dbReference>
<dbReference type="NCBIfam" id="TIGR01307">
    <property type="entry name" value="pgm_bpd_ind"/>
    <property type="match status" value="1"/>
</dbReference>
<evidence type="ECO:0000256" key="5">
    <source>
        <dbReference type="ARBA" id="ARBA00008819"/>
    </source>
</evidence>
<comment type="pathway">
    <text evidence="4">Carbohydrate degradation; glycolysis; pyruvate from D-glyceraldehyde 3-phosphate: step 3/5.</text>
</comment>
<keyword evidence="10" id="KW-0324">Glycolysis</keyword>
<keyword evidence="11" id="KW-0464">Manganese</keyword>
<evidence type="ECO:0000259" key="18">
    <source>
        <dbReference type="PROSITE" id="PS51329"/>
    </source>
</evidence>
<evidence type="ECO:0000256" key="4">
    <source>
        <dbReference type="ARBA" id="ARBA00004798"/>
    </source>
</evidence>
<dbReference type="InterPro" id="IPR006124">
    <property type="entry name" value="Metalloenzyme"/>
</dbReference>
<dbReference type="Gene3D" id="2.160.20.70">
    <property type="match status" value="1"/>
</dbReference>
<dbReference type="GO" id="GO:0016020">
    <property type="term" value="C:membrane"/>
    <property type="evidence" value="ECO:0007669"/>
    <property type="project" value="InterPro"/>
</dbReference>
<dbReference type="Gene3D" id="1.20.58.1250">
    <property type="entry name" value="Tubulin Binding Cofactor C, N-terminal domain"/>
    <property type="match status" value="1"/>
</dbReference>
<comment type="similarity">
    <text evidence="6">Belongs to the TBCC family.</text>
</comment>
<dbReference type="InterPro" id="IPR038397">
    <property type="entry name" value="TBCC_N_sf"/>
</dbReference>
<evidence type="ECO:0000256" key="7">
    <source>
        <dbReference type="ARBA" id="ARBA00012026"/>
    </source>
</evidence>
<evidence type="ECO:0000313" key="20">
    <source>
        <dbReference type="Proteomes" id="UP001163105"/>
    </source>
</evidence>
<keyword evidence="12" id="KW-0413">Isomerase</keyword>
<comment type="similarity">
    <text evidence="5">Belongs to the BPG-independent phosphoglycerate mutase family.</text>
</comment>
<dbReference type="GO" id="GO:0006007">
    <property type="term" value="P:glucose catabolic process"/>
    <property type="evidence" value="ECO:0007669"/>
    <property type="project" value="InterPro"/>
</dbReference>
<evidence type="ECO:0000256" key="2">
    <source>
        <dbReference type="ARBA" id="ARBA00001936"/>
    </source>
</evidence>
<dbReference type="GO" id="GO:0030145">
    <property type="term" value="F:manganese ion binding"/>
    <property type="evidence" value="ECO:0007669"/>
    <property type="project" value="InterPro"/>
</dbReference>
<dbReference type="PANTHER" id="PTHR31637">
    <property type="entry name" value="2,3-BISPHOSPHOGLYCERATE-INDEPENDENT PHOSPHOGLYCERATE MUTASE"/>
    <property type="match status" value="1"/>
</dbReference>
<dbReference type="InterPro" id="IPR007720">
    <property type="entry name" value="PigQ/GPI1"/>
</dbReference>
<comment type="cofactor">
    <cofactor evidence="2">
        <name>Mn(2+)</name>
        <dbReference type="ChEBI" id="CHEBI:29035"/>
    </cofactor>
</comment>
<evidence type="ECO:0000313" key="19">
    <source>
        <dbReference type="EMBL" id="KAJ6441028.1"/>
    </source>
</evidence>
<dbReference type="PANTHER" id="PTHR31637:SF0">
    <property type="entry name" value="2,3-BISPHOSPHOGLYCERATE-INDEPENDENT PHOSPHOGLYCERATE MUTASE"/>
    <property type="match status" value="1"/>
</dbReference>
<protein>
    <recommendedName>
        <fullName evidence="14">2,3-bisphosphoglycerate-independent phosphoglycerate mutase</fullName>
        <ecNumber evidence="7">5.4.2.12</ecNumber>
    </recommendedName>
    <alternativeName>
        <fullName evidence="15">Cofactor-independent phosphoglycerate mutase homolog</fullName>
    </alternativeName>
</protein>
<dbReference type="GO" id="GO:0006506">
    <property type="term" value="P:GPI anchor biosynthetic process"/>
    <property type="evidence" value="ECO:0007669"/>
    <property type="project" value="InterPro"/>
</dbReference>
<evidence type="ECO:0000256" key="14">
    <source>
        <dbReference type="ARBA" id="ARBA00071648"/>
    </source>
</evidence>
<feature type="transmembrane region" description="Helical" evidence="17">
    <location>
        <begin position="288"/>
        <end position="306"/>
    </location>
</feature>
<feature type="transmembrane region" description="Helical" evidence="17">
    <location>
        <begin position="417"/>
        <end position="433"/>
    </location>
</feature>
<dbReference type="FunFam" id="3.40.1450.10:FF:000001">
    <property type="entry name" value="2,3-bisphosphoglycerate-independent phosphoglycerate mutase"/>
    <property type="match status" value="1"/>
</dbReference>
<feature type="transmembrane region" description="Helical" evidence="17">
    <location>
        <begin position="454"/>
        <end position="478"/>
    </location>
</feature>
<feature type="transmembrane region" description="Helical" evidence="17">
    <location>
        <begin position="348"/>
        <end position="365"/>
    </location>
</feature>
<dbReference type="InterPro" id="IPR005995">
    <property type="entry name" value="Pgm_bpd_ind"/>
</dbReference>
<organism evidence="19 20">
    <name type="scientific">Purpureocillium lavendulum</name>
    <dbReference type="NCBI Taxonomy" id="1247861"/>
    <lineage>
        <taxon>Eukaryota</taxon>
        <taxon>Fungi</taxon>
        <taxon>Dikarya</taxon>
        <taxon>Ascomycota</taxon>
        <taxon>Pezizomycotina</taxon>
        <taxon>Sordariomycetes</taxon>
        <taxon>Hypocreomycetidae</taxon>
        <taxon>Hypocreales</taxon>
        <taxon>Ophiocordycipitaceae</taxon>
        <taxon>Purpureocillium</taxon>
    </lineage>
</organism>
<dbReference type="InterPro" id="IPR017850">
    <property type="entry name" value="Alkaline_phosphatase_core_sf"/>
</dbReference>
<name>A0AB34FNG5_9HYPO</name>
<comment type="subunit">
    <text evidence="13">Supercomplex made of cofactors A to E. Cofactors A and D function by capturing and stabilizing tubulin in a quasi-native conformation. Cofactor E binds to the cofactor D-tubulin complex; interaction with cofactor C then causes the release of tubulin polypeptides that are committed to the native state.</text>
</comment>
<keyword evidence="17" id="KW-0472">Membrane</keyword>
<evidence type="ECO:0000256" key="17">
    <source>
        <dbReference type="SAM" id="Phobius"/>
    </source>
</evidence>
<dbReference type="SUPFAM" id="SSF64158">
    <property type="entry name" value="2,3-Bisphosphoglycerate-independent phosphoglycerate mutase, substrate-binding domain"/>
    <property type="match status" value="1"/>
</dbReference>
<dbReference type="InterPro" id="IPR031925">
    <property type="entry name" value="TBCC_N"/>
</dbReference>
<comment type="function">
    <text evidence="3">Catalyzes the interconversion of 2-phosphoglycerate and 3-phosphoglycerate.</text>
</comment>
<evidence type="ECO:0000256" key="6">
    <source>
        <dbReference type="ARBA" id="ARBA00008848"/>
    </source>
</evidence>
<dbReference type="InterPro" id="IPR017901">
    <property type="entry name" value="C-CAP_CF_C-like"/>
</dbReference>
<evidence type="ECO:0000256" key="10">
    <source>
        <dbReference type="ARBA" id="ARBA00023152"/>
    </source>
</evidence>
<evidence type="ECO:0000256" key="1">
    <source>
        <dbReference type="ARBA" id="ARBA00000370"/>
    </source>
</evidence>
<feature type="region of interest" description="Disordered" evidence="16">
    <location>
        <begin position="723"/>
        <end position="795"/>
    </location>
</feature>
<sequence>MWICPHSPNRIFDVCGHSSMHVLGVSNATKPGDVDPSWVCATMTWSSKRPTIDCARASSIQLILYDRPEPRRMQYISLDPIALALGDKGFRLEDPPIDGPEGEIEKQERKAKETRRKLVEKLKQHTITHRPPSARDRALPKIVNQVNWSWELDRTLQKNVGRLGPRPRRTQSVSERVVESATTMRNYILRQLWAFFTVYLFPTIRRGFCLLLLGHRMMAEILLIMFEFRPKPGGAALKDISATAQQIEIRLQQFCYWPMQYSTLRQRKMNWASVTTSHPDYIRFYNSLWLVANDVIIGMALGSYIIEHADWVASQIGDLLREYTVEALRSSIEWLMGWPAGLKLNGELAAFLGDLFLWVIDYWSSCIDMLSPLLPQLVWVIGFSSFAGASMPIAVFSDLLSVLTVHIYSFYLASARIYHWQLTILQSLFHLFRGKKHNVLRNRIDSCDYDLDQLLVGTILFTLLFFLLPTVGVFYLNFAIARMIIISMKAGFDTMLSCLNHFPLFALMLRIKDPRRLPEFANDGQSIPLSFGAMFHQYSQMAHRIRKHYLSPSVLLCLLTGQFVPPINRKNLYSLQYSMLPARRATVWEMWRALNVELPQKKPFPLPAIPQLPNAPIARLPSSACGLEALSVAMDPKQRFYRHFQDNVTILQDQIDQLESVGAVAGERQEAIDHVLAGIAKLQNEVADAADQTPSYDRRQYSEAIKGLQDSLNETIAKVTPKSRFQFKRSSPGANHVDMGAPENDPRLNPGSFSRNPHAPHPEPFNEAVEEDDDKVSDLPAHSNLKDYNHELSMPGPSGIRKPSFSMAKNIGISNQSGLHIILPESAARATASGSLTDLKDCIVDMSVPTAQGKPFPGLALKNISNSLIVAGRVSGPVHITGITDSILVVTARQVRIHECRNVDIYLHCSSHPIIEDCSGMRFAPLPQCYMTEADQSIENQWDQVDDFKWLKAGHSPNWTTLSQHQVLHDDIWTRVVPGQPGTSVEETLRKPLEQLALPVDAGLELGDLALLVLDGAVHVRQGADLRPRVLQLVLDAVGRAGHVLERELARAAHASTGTSTTGPRAWSAAGTAVVVVHARRRRARAPRGAGEARGRLDARANLGEDRGQLRERVEVVGGQRRGQGEGVPRGRLRRGGHYIFVWLVDDEAVPRRRRLERTGAENLTAMRSRYFARREETGRLVIDGWGIPSESSPKDGDAITNAKTPVMDALYADTDGYTELDASSLAVGLPEGLMGNSEVGHLNIGAGRVVWQDVVRIDQTIKKGELNTNPVIKKTFESAASGNGRLHLCGLVSHGGVHSKQEHLYALLKAAKEYKVPKVFIHFFGDGRDTDPKSGADYMQELVDNLKEIGVGEIATVVGRYYAMDRDKRWERVEIALKGMCHGEGEASEDPVKTVRERYERGGSKDKDEFLTPIIVGGDESRIKDDDTVFFFNYRSDRVRQITQLLGDVDRSVLPDFQYPKISKLVTMTMYKTDYPFEVAFEPQRMDNVLAEWLGKQNVEQVHIAETEKYAHVTFFFNGGVEKVFPLETRDQDQDLVPSNKTVATYDKAPEMSAAGVADQVCKRLAEQRFPFVMNNFAPPDMVGHTGVYEAAVIGCEATDKAIGKVLEGCKKEGYILFITADHGNAEEMKFADGKPKTSHTTNKVPLLMANAPEGWSLKKNGGVLGDVAPTVLAAMGLPQPEEMTGESLLAKDLKRSAE</sequence>
<feature type="transmembrane region" description="Helical" evidence="17">
    <location>
        <begin position="192"/>
        <end position="213"/>
    </location>
</feature>
<feature type="domain" description="C-CAP/cofactor C-like" evidence="18">
    <location>
        <begin position="824"/>
        <end position="950"/>
    </location>
</feature>
<comment type="catalytic activity">
    <reaction evidence="1">
        <text>(2R)-2-phosphoglycerate = (2R)-3-phosphoglycerate</text>
        <dbReference type="Rhea" id="RHEA:15901"/>
        <dbReference type="ChEBI" id="CHEBI:58272"/>
        <dbReference type="ChEBI" id="CHEBI:58289"/>
        <dbReference type="EC" id="5.4.2.12"/>
    </reaction>
</comment>
<dbReference type="GO" id="GO:0006096">
    <property type="term" value="P:glycolytic process"/>
    <property type="evidence" value="ECO:0007669"/>
    <property type="project" value="UniProtKB-KW"/>
</dbReference>
<accession>A0AB34FNG5</accession>
<dbReference type="Pfam" id="PF01676">
    <property type="entry name" value="Metalloenzyme"/>
    <property type="match status" value="1"/>
</dbReference>
<keyword evidence="9" id="KW-0007">Acetylation</keyword>
<dbReference type="Pfam" id="PF16752">
    <property type="entry name" value="TBCC_N"/>
    <property type="match status" value="1"/>
</dbReference>
<dbReference type="Pfam" id="PF07986">
    <property type="entry name" value="TBCC"/>
    <property type="match status" value="1"/>
</dbReference>
<evidence type="ECO:0000256" key="8">
    <source>
        <dbReference type="ARBA" id="ARBA00022723"/>
    </source>
</evidence>
<evidence type="ECO:0000256" key="11">
    <source>
        <dbReference type="ARBA" id="ARBA00023211"/>
    </source>
</evidence>
<dbReference type="HAMAP" id="MF_01038">
    <property type="entry name" value="GpmI"/>
    <property type="match status" value="1"/>
</dbReference>
<dbReference type="InterPro" id="IPR012945">
    <property type="entry name" value="Tubulin-bd_cofactor_C_dom"/>
</dbReference>
<gene>
    <name evidence="19" type="primary">gpmI</name>
    <name evidence="19" type="ORF">O9K51_06822</name>
</gene>
<evidence type="ECO:0000256" key="12">
    <source>
        <dbReference type="ARBA" id="ARBA00023235"/>
    </source>
</evidence>
<dbReference type="Gene3D" id="3.40.720.10">
    <property type="entry name" value="Alkaline Phosphatase, subunit A"/>
    <property type="match status" value="1"/>
</dbReference>
<dbReference type="GO" id="GO:0015631">
    <property type="term" value="F:tubulin binding"/>
    <property type="evidence" value="ECO:0007669"/>
    <property type="project" value="InterPro"/>
</dbReference>
<evidence type="ECO:0000256" key="15">
    <source>
        <dbReference type="ARBA" id="ARBA00083354"/>
    </source>
</evidence>
<dbReference type="EC" id="5.4.2.12" evidence="7"/>
<dbReference type="SMART" id="SM00673">
    <property type="entry name" value="CARP"/>
    <property type="match status" value="1"/>
</dbReference>
<dbReference type="CDD" id="cd16010">
    <property type="entry name" value="iPGM"/>
    <property type="match status" value="1"/>
</dbReference>
<comment type="caution">
    <text evidence="19">The sequence shown here is derived from an EMBL/GenBank/DDBJ whole genome shotgun (WGS) entry which is preliminary data.</text>
</comment>
<evidence type="ECO:0000256" key="16">
    <source>
        <dbReference type="SAM" id="MobiDB-lite"/>
    </source>
</evidence>
<evidence type="ECO:0000256" key="3">
    <source>
        <dbReference type="ARBA" id="ARBA00002315"/>
    </source>
</evidence>
<dbReference type="GO" id="GO:0004619">
    <property type="term" value="F:phosphoglycerate mutase activity"/>
    <property type="evidence" value="ECO:0007669"/>
    <property type="project" value="UniProtKB-EC"/>
</dbReference>
<dbReference type="GO" id="GO:0005737">
    <property type="term" value="C:cytoplasm"/>
    <property type="evidence" value="ECO:0007669"/>
    <property type="project" value="InterPro"/>
</dbReference>
<dbReference type="InterPro" id="IPR016098">
    <property type="entry name" value="CAP/MinC_C"/>
</dbReference>
<keyword evidence="17" id="KW-1133">Transmembrane helix</keyword>
<proteinExistence type="inferred from homology"/>
<keyword evidence="8" id="KW-0479">Metal-binding</keyword>